<feature type="domain" description="HTH luxR-type" evidence="1">
    <location>
        <begin position="722"/>
        <end position="787"/>
    </location>
</feature>
<dbReference type="Pfam" id="PF00196">
    <property type="entry name" value="GerE"/>
    <property type="match status" value="1"/>
</dbReference>
<name>A0A975S6L6_9MICC</name>
<accession>A0A975S6L6</accession>
<evidence type="ECO:0000259" key="1">
    <source>
        <dbReference type="PROSITE" id="PS50043"/>
    </source>
</evidence>
<dbReference type="InterPro" id="IPR036388">
    <property type="entry name" value="WH-like_DNA-bd_sf"/>
</dbReference>
<dbReference type="AlphaFoldDB" id="A0A975S6L6"/>
<keyword evidence="3" id="KW-1185">Reference proteome</keyword>
<dbReference type="PRINTS" id="PR00038">
    <property type="entry name" value="HTHLUXR"/>
</dbReference>
<dbReference type="Proteomes" id="UP000680588">
    <property type="component" value="Chromosome"/>
</dbReference>
<sequence>MTVEPTPASPVWERILASLDPGSSLLVVIAPRGSGRLRLARSWVGTEGRVVDYSGMPTGTTPARAVAEVLAEHQKHPDIRVAAVLPPSPEAYGLAQRPDAQMVGASDLFLTVSEVELVSAQFRCRPTAATVPYEAGTVPERSPEQLWRLTGGWLYGVETLLSNPAAETQVASSLGRAIAPWVSRLDPTGFLSEAAFLPFFTDSMLQAFYAHRADRVPGTAQLAEACLIVPAANGEWIMPDLARRELRASLQRRSPERAEQLDELAVAALARVSEPGAAVMAAIERRSWRGLWAVLSEHWVDLFMTNPRMLRYAAQKMPARIARGELFTATLKILASVDEDRMNLPLPTIEPNYADDRTAQNLRKLTQQYSRRPSSFAVTAGLVELSFLRLQGHYEESGRCGARLRRVVSQAAAANRVRPVLAGMAELHSGLSLHVADRLIEAANAYESAMLWAASVDNAFIQANAAANLALVHAQSGNTQLARNWADRADSFLARTAWGTKMVARGAHLARVYIAWHELDRQKMDAGLALLPPEPDNDEFWPLHAELLTMRERFFGSADAGMHRINNLRSTRTYAAHSPMAVRALQHSEVVARVALDALDVPRKPAAGSLELRNVQAYLSLQSGNVDAALVILHRTLSSSDGGWRTRSLARNLQLLASAFPGPLGSDALETVRENYSAGGELIDLLWLWQDPQNQDGLSAVLGLTDEEIGRLASFEAPRRGRAEGRVTLTEREIQVLAGLRLGRTRADMARERHVSVNTVKAQTSSLYRKLGATTRNEALRKAKHWGY</sequence>
<gene>
    <name evidence="2" type="ORF">KG104_02865</name>
</gene>
<dbReference type="Gene3D" id="1.10.10.10">
    <property type="entry name" value="Winged helix-like DNA-binding domain superfamily/Winged helix DNA-binding domain"/>
    <property type="match status" value="1"/>
</dbReference>
<reference evidence="2" key="1">
    <citation type="submission" date="2021-06" db="EMBL/GenBank/DDBJ databases">
        <title>Novel species in genus Arthrobacter.</title>
        <authorList>
            <person name="Zhang G."/>
        </authorList>
    </citation>
    <scope>NUCLEOTIDE SEQUENCE</scope>
    <source>
        <strain evidence="2">Zg-ZUI122</strain>
    </source>
</reference>
<dbReference type="SUPFAM" id="SSF46894">
    <property type="entry name" value="C-terminal effector domain of the bipartite response regulators"/>
    <property type="match status" value="1"/>
</dbReference>
<evidence type="ECO:0000313" key="2">
    <source>
        <dbReference type="EMBL" id="QWQ36768.1"/>
    </source>
</evidence>
<dbReference type="SMART" id="SM00421">
    <property type="entry name" value="HTH_LUXR"/>
    <property type="match status" value="1"/>
</dbReference>
<organism evidence="2 3">
    <name type="scientific">Arthrobacter sunyaminii</name>
    <dbReference type="NCBI Taxonomy" id="2816859"/>
    <lineage>
        <taxon>Bacteria</taxon>
        <taxon>Bacillati</taxon>
        <taxon>Actinomycetota</taxon>
        <taxon>Actinomycetes</taxon>
        <taxon>Micrococcales</taxon>
        <taxon>Micrococcaceae</taxon>
        <taxon>Arthrobacter</taxon>
    </lineage>
</organism>
<protein>
    <submittedName>
        <fullName evidence="2">LuxR C-terminal-related transcriptional regulator</fullName>
    </submittedName>
</protein>
<dbReference type="InterPro" id="IPR016032">
    <property type="entry name" value="Sig_transdc_resp-reg_C-effctor"/>
</dbReference>
<dbReference type="InterPro" id="IPR000792">
    <property type="entry name" value="Tscrpt_reg_LuxR_C"/>
</dbReference>
<dbReference type="GO" id="GO:0006355">
    <property type="term" value="P:regulation of DNA-templated transcription"/>
    <property type="evidence" value="ECO:0007669"/>
    <property type="project" value="InterPro"/>
</dbReference>
<dbReference type="GO" id="GO:0003677">
    <property type="term" value="F:DNA binding"/>
    <property type="evidence" value="ECO:0007669"/>
    <property type="project" value="InterPro"/>
</dbReference>
<dbReference type="RefSeq" id="WP_207348546.1">
    <property type="nucleotide sequence ID" value="NZ_CP076456.1"/>
</dbReference>
<evidence type="ECO:0000313" key="3">
    <source>
        <dbReference type="Proteomes" id="UP000680588"/>
    </source>
</evidence>
<proteinExistence type="predicted"/>
<dbReference type="KEGG" id="asun:KG104_02865"/>
<dbReference type="EMBL" id="CP076456">
    <property type="protein sequence ID" value="QWQ36768.1"/>
    <property type="molecule type" value="Genomic_DNA"/>
</dbReference>
<dbReference type="PROSITE" id="PS50043">
    <property type="entry name" value="HTH_LUXR_2"/>
    <property type="match status" value="1"/>
</dbReference>
<dbReference type="CDD" id="cd06170">
    <property type="entry name" value="LuxR_C_like"/>
    <property type="match status" value="1"/>
</dbReference>